<dbReference type="NCBIfam" id="NF002356">
    <property type="entry name" value="PRK01318.2-3"/>
    <property type="match status" value="1"/>
</dbReference>
<keyword evidence="8 13" id="KW-1133">Transmembrane helix</keyword>
<dbReference type="NCBIfam" id="TIGR03592">
    <property type="entry name" value="yidC_oxa1_cterm"/>
    <property type="match status" value="1"/>
</dbReference>
<evidence type="ECO:0000256" key="10">
    <source>
        <dbReference type="ARBA" id="ARBA00023186"/>
    </source>
</evidence>
<evidence type="ECO:0000256" key="2">
    <source>
        <dbReference type="ARBA" id="ARBA00010527"/>
    </source>
</evidence>
<feature type="transmembrane region" description="Helical" evidence="13">
    <location>
        <begin position="553"/>
        <end position="572"/>
    </location>
</feature>
<feature type="transmembrane region" description="Helical" evidence="13">
    <location>
        <begin position="523"/>
        <end position="541"/>
    </location>
</feature>
<protein>
    <recommendedName>
        <fullName evidence="3 13">Membrane protein insertase YidC</fullName>
    </recommendedName>
    <alternativeName>
        <fullName evidence="12 13">Foldase YidC</fullName>
    </alternativeName>
    <alternativeName>
        <fullName evidence="11 13">Membrane integrase YidC</fullName>
    </alternativeName>
    <alternativeName>
        <fullName evidence="13">Membrane protein YidC</fullName>
    </alternativeName>
</protein>
<evidence type="ECO:0000256" key="1">
    <source>
        <dbReference type="ARBA" id="ARBA00004429"/>
    </source>
</evidence>
<dbReference type="RefSeq" id="WP_120275187.1">
    <property type="nucleotide sequence ID" value="NZ_RAPN01000004.1"/>
</dbReference>
<dbReference type="PANTHER" id="PTHR12428">
    <property type="entry name" value="OXA1"/>
    <property type="match status" value="1"/>
</dbReference>
<evidence type="ECO:0000259" key="15">
    <source>
        <dbReference type="Pfam" id="PF14849"/>
    </source>
</evidence>
<evidence type="ECO:0000256" key="8">
    <source>
        <dbReference type="ARBA" id="ARBA00022989"/>
    </source>
</evidence>
<dbReference type="InterPro" id="IPR047196">
    <property type="entry name" value="YidC_ALB_C"/>
</dbReference>
<feature type="domain" description="Membrane insertase YidC/Oxa/ALB C-terminal" evidence="14">
    <location>
        <begin position="400"/>
        <end position="594"/>
    </location>
</feature>
<keyword evidence="5 13" id="KW-1003">Cell membrane</keyword>
<comment type="subcellular location">
    <subcellularLocation>
        <location evidence="1">Cell inner membrane</location>
        <topology evidence="1">Multi-pass membrane protein</topology>
    </subcellularLocation>
    <subcellularLocation>
        <location evidence="13">Cell membrane</location>
        <topology evidence="13">Multi-pass membrane protein</topology>
    </subcellularLocation>
</comment>
<comment type="caution">
    <text evidence="16">The sequence shown here is derived from an EMBL/GenBank/DDBJ whole genome shotgun (WGS) entry which is preliminary data.</text>
</comment>
<evidence type="ECO:0000313" key="17">
    <source>
        <dbReference type="Proteomes" id="UP000283387"/>
    </source>
</evidence>
<evidence type="ECO:0000256" key="11">
    <source>
        <dbReference type="ARBA" id="ARBA00033245"/>
    </source>
</evidence>
<dbReference type="OrthoDB" id="9780552at2"/>
<keyword evidence="17" id="KW-1185">Reference proteome</keyword>
<dbReference type="GO" id="GO:0005886">
    <property type="term" value="C:plasma membrane"/>
    <property type="evidence" value="ECO:0007669"/>
    <property type="project" value="UniProtKB-SubCell"/>
</dbReference>
<evidence type="ECO:0000256" key="13">
    <source>
        <dbReference type="HAMAP-Rule" id="MF_01810"/>
    </source>
</evidence>
<gene>
    <name evidence="13" type="primary">yidC</name>
    <name evidence="16" type="ORF">BC643_4188</name>
</gene>
<comment type="subunit">
    <text evidence="13">Interacts with the Sec translocase complex via SecD. Specifically interacts with transmembrane segments of nascent integral membrane proteins during membrane integration.</text>
</comment>
<sequence>MDKNTIVGIVLIVAILIGFSILNKPSQEEIEAAKHKQDSIAQVEAEQQQQAQIRAKEMAEQQQAQLAADSTLASTQAADRFGAFAAGAMGQEQFITLENNLMKVTLSTKGGKIYSVELKNYQTYEGNPLVLFNGPSNQFGLNFFSQNRSIQTDELYFTPSTPQTDLVATGPEVKKGKEGDVEYNEEFPGTTQSVSMSLDAGQGRSLKFVYTLAHNSYMVGFDIKTNGLGNMIAQNVNYLNFNWAYAGPRLEKKSKFGEDRYTSVNYKYFESDVDKLSPEKTTEESLKTKVKWISFKQLFFNSTIIADDAFPTADISYTYDENSVSKVGDFSADIAIPYDPGMDANFGMEFYFGPNHYTTLKQYDLDLDQLVNLGYSVLRWVNRWLVIPVFNFLRLHIDNFGIIILLLTIFIKMILFPFTYKSYISQAKMRALKPEVDELNEKFGKDKPMEKQQATMALYKKAGVNPMGGCLPMLLQMPILFAMFFFFPTSIELRGESFLWATDLSSYDSIFNLPFSIPFYGDHVSLFCLLMTITTIISTKLNSQATSNNAMPGMQTMMYIMPVMFLFILNNYPAGLSYYYFLANLITIGQMYLFRVLIDDEKIRAQLHANKKKTVKKSKFQQRLEQMAKERGVQMPK</sequence>
<organism evidence="16 17">
    <name type="scientific">Mangrovibacterium diazotrophicum</name>
    <dbReference type="NCBI Taxonomy" id="1261403"/>
    <lineage>
        <taxon>Bacteria</taxon>
        <taxon>Pseudomonadati</taxon>
        <taxon>Bacteroidota</taxon>
        <taxon>Bacteroidia</taxon>
        <taxon>Marinilabiliales</taxon>
        <taxon>Prolixibacteraceae</taxon>
        <taxon>Mangrovibacterium</taxon>
    </lineage>
</organism>
<dbReference type="Pfam" id="PF02096">
    <property type="entry name" value="60KD_IMP"/>
    <property type="match status" value="1"/>
</dbReference>
<evidence type="ECO:0000256" key="6">
    <source>
        <dbReference type="ARBA" id="ARBA00022692"/>
    </source>
</evidence>
<keyword evidence="6 13" id="KW-0812">Transmembrane</keyword>
<evidence type="ECO:0000313" key="16">
    <source>
        <dbReference type="EMBL" id="RKD86495.1"/>
    </source>
</evidence>
<evidence type="ECO:0000256" key="3">
    <source>
        <dbReference type="ARBA" id="ARBA00015325"/>
    </source>
</evidence>
<evidence type="ECO:0000256" key="7">
    <source>
        <dbReference type="ARBA" id="ARBA00022927"/>
    </source>
</evidence>
<evidence type="ECO:0000256" key="4">
    <source>
        <dbReference type="ARBA" id="ARBA00022448"/>
    </source>
</evidence>
<dbReference type="PANTHER" id="PTHR12428:SF65">
    <property type="entry name" value="CYTOCHROME C OXIDASE ASSEMBLY PROTEIN COX18, MITOCHONDRIAL"/>
    <property type="match status" value="1"/>
</dbReference>
<dbReference type="Pfam" id="PF14849">
    <property type="entry name" value="YidC_periplas"/>
    <property type="match status" value="1"/>
</dbReference>
<keyword evidence="7 13" id="KW-0653">Protein transport</keyword>
<evidence type="ECO:0000259" key="14">
    <source>
        <dbReference type="Pfam" id="PF02096"/>
    </source>
</evidence>
<dbReference type="Gene3D" id="2.70.98.90">
    <property type="match status" value="1"/>
</dbReference>
<dbReference type="HAMAP" id="MF_01810">
    <property type="entry name" value="YidC_type1"/>
    <property type="match status" value="1"/>
</dbReference>
<accession>A0A419VWH1</accession>
<proteinExistence type="inferred from homology"/>
<feature type="transmembrane region" description="Helical" evidence="13">
    <location>
        <begin position="5"/>
        <end position="22"/>
    </location>
</feature>
<dbReference type="Proteomes" id="UP000283387">
    <property type="component" value="Unassembled WGS sequence"/>
</dbReference>
<dbReference type="EMBL" id="RAPN01000004">
    <property type="protein sequence ID" value="RKD86495.1"/>
    <property type="molecule type" value="Genomic_DNA"/>
</dbReference>
<dbReference type="PRINTS" id="PR00701">
    <property type="entry name" value="60KDINNERMP"/>
</dbReference>
<evidence type="ECO:0000256" key="5">
    <source>
        <dbReference type="ARBA" id="ARBA00022475"/>
    </source>
</evidence>
<feature type="transmembrane region" description="Helical" evidence="13">
    <location>
        <begin position="470"/>
        <end position="491"/>
    </location>
</feature>
<dbReference type="GO" id="GO:0032977">
    <property type="term" value="F:membrane insertase activity"/>
    <property type="evidence" value="ECO:0007669"/>
    <property type="project" value="InterPro"/>
</dbReference>
<dbReference type="GO" id="GO:0051205">
    <property type="term" value="P:protein insertion into membrane"/>
    <property type="evidence" value="ECO:0007669"/>
    <property type="project" value="TreeGrafter"/>
</dbReference>
<dbReference type="NCBIfam" id="TIGR03593">
    <property type="entry name" value="yidC_nterm"/>
    <property type="match status" value="1"/>
</dbReference>
<dbReference type="CDD" id="cd19961">
    <property type="entry name" value="EcYidC-like_peri"/>
    <property type="match status" value="1"/>
</dbReference>
<dbReference type="GO" id="GO:0015031">
    <property type="term" value="P:protein transport"/>
    <property type="evidence" value="ECO:0007669"/>
    <property type="project" value="UniProtKB-KW"/>
</dbReference>
<evidence type="ECO:0000256" key="9">
    <source>
        <dbReference type="ARBA" id="ARBA00023136"/>
    </source>
</evidence>
<feature type="domain" description="Membrane insertase YidC N-terminal" evidence="15">
    <location>
        <begin position="95"/>
        <end position="386"/>
    </location>
</feature>
<keyword evidence="4 13" id="KW-0813">Transport</keyword>
<dbReference type="InterPro" id="IPR038221">
    <property type="entry name" value="YidC_periplasmic_sf"/>
</dbReference>
<dbReference type="AlphaFoldDB" id="A0A419VWH1"/>
<dbReference type="CDD" id="cd20070">
    <property type="entry name" value="5TM_YidC_Alb3"/>
    <property type="match status" value="1"/>
</dbReference>
<dbReference type="InterPro" id="IPR028055">
    <property type="entry name" value="YidC/Oxa/ALB_C"/>
</dbReference>
<keyword evidence="9 13" id="KW-0472">Membrane</keyword>
<name>A0A419VWH1_9BACT</name>
<dbReference type="InterPro" id="IPR019998">
    <property type="entry name" value="Membr_insert_YidC"/>
</dbReference>
<dbReference type="InterPro" id="IPR028053">
    <property type="entry name" value="Membr_insert_YidC_N"/>
</dbReference>
<comment type="function">
    <text evidence="13">Required for the insertion and/or proper folding and/or complex formation of integral membrane proteins into the membrane. Involved in integration of membrane proteins that insert both dependently and independently of the Sec translocase complex, as well as at least some lipoproteins. Aids folding of multispanning membrane proteins.</text>
</comment>
<feature type="transmembrane region" description="Helical" evidence="13">
    <location>
        <begin position="400"/>
        <end position="420"/>
    </location>
</feature>
<reference evidence="16 17" key="1">
    <citation type="submission" date="2018-09" db="EMBL/GenBank/DDBJ databases">
        <title>Genomic Encyclopedia of Archaeal and Bacterial Type Strains, Phase II (KMG-II): from individual species to whole genera.</title>
        <authorList>
            <person name="Goeker M."/>
        </authorList>
    </citation>
    <scope>NUCLEOTIDE SEQUENCE [LARGE SCALE GENOMIC DNA]</scope>
    <source>
        <strain evidence="16 17">DSM 27148</strain>
    </source>
</reference>
<feature type="transmembrane region" description="Helical" evidence="13">
    <location>
        <begin position="578"/>
        <end position="598"/>
    </location>
</feature>
<comment type="similarity">
    <text evidence="2 13">Belongs to the OXA1/ALB3/YidC family. Type 1 subfamily.</text>
</comment>
<evidence type="ECO:0000256" key="12">
    <source>
        <dbReference type="ARBA" id="ARBA00033342"/>
    </source>
</evidence>
<keyword evidence="10 13" id="KW-0143">Chaperone</keyword>
<dbReference type="InterPro" id="IPR001708">
    <property type="entry name" value="YidC/ALB3/OXA1/COX18"/>
</dbReference>